<feature type="compositionally biased region" description="Polar residues" evidence="1">
    <location>
        <begin position="167"/>
        <end position="176"/>
    </location>
</feature>
<feature type="compositionally biased region" description="Pro residues" evidence="1">
    <location>
        <begin position="17"/>
        <end position="29"/>
    </location>
</feature>
<dbReference type="AlphaFoldDB" id="A0A3S0ZJ03"/>
<gene>
    <name evidence="2" type="ORF">EGW08_016378</name>
</gene>
<evidence type="ECO:0000313" key="3">
    <source>
        <dbReference type="Proteomes" id="UP000271974"/>
    </source>
</evidence>
<feature type="region of interest" description="Disordered" evidence="1">
    <location>
        <begin position="140"/>
        <end position="176"/>
    </location>
</feature>
<feature type="compositionally biased region" description="Polar residues" evidence="1">
    <location>
        <begin position="244"/>
        <end position="255"/>
    </location>
</feature>
<accession>A0A3S0ZJ03</accession>
<keyword evidence="3" id="KW-1185">Reference proteome</keyword>
<feature type="region of interest" description="Disordered" evidence="1">
    <location>
        <begin position="1"/>
        <end position="47"/>
    </location>
</feature>
<sequence>MAATPLTSSPVRAGAPPIKPLVPDTPRPPSLLSRGKRERCDNPPILKTDESNPYLPVREETFCHKLLYSAQDIKVHFTLRRLETDEGDLYLGPAHPARYTARYTARSPARHVNSPRFAGSTVTYSSLEAAAQSHLPATFLTPRNSPISPEELHRRHVAKSARLRSRLSGNKQLQRTQVLEGPVCAAHSGGWNPHSSSPGLYPSPRPASGHLSPRPSSGAQVRRPWSSDAPSKFIGHQGGRSRSRPATTGRYFNSSNGLRTSTSLYRPWSSSLPPATTTSSSKVFGGLVGSYLGPSHAWIVGPGLHINKIKLSFKGER</sequence>
<dbReference type="OrthoDB" id="6129530at2759"/>
<evidence type="ECO:0000256" key="1">
    <source>
        <dbReference type="SAM" id="MobiDB-lite"/>
    </source>
</evidence>
<dbReference type="Proteomes" id="UP000271974">
    <property type="component" value="Unassembled WGS sequence"/>
</dbReference>
<feature type="compositionally biased region" description="Polar residues" evidence="1">
    <location>
        <begin position="1"/>
        <end position="10"/>
    </location>
</feature>
<organism evidence="2 3">
    <name type="scientific">Elysia chlorotica</name>
    <name type="common">Eastern emerald elysia</name>
    <name type="synonym">Sea slug</name>
    <dbReference type="NCBI Taxonomy" id="188477"/>
    <lineage>
        <taxon>Eukaryota</taxon>
        <taxon>Metazoa</taxon>
        <taxon>Spiralia</taxon>
        <taxon>Lophotrochozoa</taxon>
        <taxon>Mollusca</taxon>
        <taxon>Gastropoda</taxon>
        <taxon>Heterobranchia</taxon>
        <taxon>Euthyneura</taxon>
        <taxon>Panpulmonata</taxon>
        <taxon>Sacoglossa</taxon>
        <taxon>Placobranchoidea</taxon>
        <taxon>Plakobranchidae</taxon>
        <taxon>Elysia</taxon>
    </lineage>
</organism>
<evidence type="ECO:0000313" key="2">
    <source>
        <dbReference type="EMBL" id="RUS75857.1"/>
    </source>
</evidence>
<protein>
    <submittedName>
        <fullName evidence="2">Uncharacterized protein</fullName>
    </submittedName>
</protein>
<feature type="compositionally biased region" description="Basic residues" evidence="1">
    <location>
        <begin position="154"/>
        <end position="165"/>
    </location>
</feature>
<feature type="region of interest" description="Disordered" evidence="1">
    <location>
        <begin position="189"/>
        <end position="255"/>
    </location>
</feature>
<proteinExistence type="predicted"/>
<name>A0A3S0ZJ03_ELYCH</name>
<comment type="caution">
    <text evidence="2">The sequence shown here is derived from an EMBL/GenBank/DDBJ whole genome shotgun (WGS) entry which is preliminary data.</text>
</comment>
<reference evidence="2 3" key="1">
    <citation type="submission" date="2019-01" db="EMBL/GenBank/DDBJ databases">
        <title>A draft genome assembly of the solar-powered sea slug Elysia chlorotica.</title>
        <authorList>
            <person name="Cai H."/>
            <person name="Li Q."/>
            <person name="Fang X."/>
            <person name="Li J."/>
            <person name="Curtis N.E."/>
            <person name="Altenburger A."/>
            <person name="Shibata T."/>
            <person name="Feng M."/>
            <person name="Maeda T."/>
            <person name="Schwartz J.A."/>
            <person name="Shigenobu S."/>
            <person name="Lundholm N."/>
            <person name="Nishiyama T."/>
            <person name="Yang H."/>
            <person name="Hasebe M."/>
            <person name="Li S."/>
            <person name="Pierce S.K."/>
            <person name="Wang J."/>
        </authorList>
    </citation>
    <scope>NUCLEOTIDE SEQUENCE [LARGE SCALE GENOMIC DNA]</scope>
    <source>
        <strain evidence="2">EC2010</strain>
        <tissue evidence="2">Whole organism of an adult</tissue>
    </source>
</reference>
<dbReference type="EMBL" id="RQTK01000705">
    <property type="protein sequence ID" value="RUS75857.1"/>
    <property type="molecule type" value="Genomic_DNA"/>
</dbReference>